<sequence>MKTIIATVIALTATAPAFAEVSNPQAFFAMGNDSAAELTIGDTSTGNLNQALKVGISANESAAEMNAKIAGTDVSRNVQAFFALGNDSAAERILN</sequence>
<keyword evidence="3" id="KW-1185">Reference proteome</keyword>
<feature type="signal peptide" evidence="1">
    <location>
        <begin position="1"/>
        <end position="19"/>
    </location>
</feature>
<evidence type="ECO:0000256" key="1">
    <source>
        <dbReference type="SAM" id="SignalP"/>
    </source>
</evidence>
<protein>
    <submittedName>
        <fullName evidence="2">Uncharacterized protein</fullName>
    </submittedName>
</protein>
<reference evidence="3" key="1">
    <citation type="submission" date="2016-10" db="EMBL/GenBank/DDBJ databases">
        <authorList>
            <person name="Varghese N."/>
            <person name="Submissions S."/>
        </authorList>
    </citation>
    <scope>NUCLEOTIDE SEQUENCE [LARGE SCALE GENOMIC DNA]</scope>
    <source>
        <strain evidence="3">DSM 26921</strain>
    </source>
</reference>
<dbReference type="Proteomes" id="UP000199658">
    <property type="component" value="Unassembled WGS sequence"/>
</dbReference>
<name>A0A1I6G4K1_9RHOB</name>
<evidence type="ECO:0000313" key="2">
    <source>
        <dbReference type="EMBL" id="SFR37092.1"/>
    </source>
</evidence>
<dbReference type="EMBL" id="FOYO01000001">
    <property type="protein sequence ID" value="SFR37092.1"/>
    <property type="molecule type" value="Genomic_DNA"/>
</dbReference>
<proteinExistence type="predicted"/>
<feature type="chain" id="PRO_5011487981" evidence="1">
    <location>
        <begin position="20"/>
        <end position="95"/>
    </location>
</feature>
<dbReference type="STRING" id="670154.SAMN04488002_0882"/>
<dbReference type="AlphaFoldDB" id="A0A1I6G4K1"/>
<accession>A0A1I6G4K1</accession>
<keyword evidence="1" id="KW-0732">Signal</keyword>
<dbReference type="OrthoDB" id="7867221at2"/>
<dbReference type="RefSeq" id="WP_090212996.1">
    <property type="nucleotide sequence ID" value="NZ_FOYO01000001.1"/>
</dbReference>
<gene>
    <name evidence="2" type="ORF">SAMN04488002_0882</name>
</gene>
<organism evidence="2 3">
    <name type="scientific">Litoreibacter janthinus</name>
    <dbReference type="NCBI Taxonomy" id="670154"/>
    <lineage>
        <taxon>Bacteria</taxon>
        <taxon>Pseudomonadati</taxon>
        <taxon>Pseudomonadota</taxon>
        <taxon>Alphaproteobacteria</taxon>
        <taxon>Rhodobacterales</taxon>
        <taxon>Roseobacteraceae</taxon>
        <taxon>Litoreibacter</taxon>
    </lineage>
</organism>
<evidence type="ECO:0000313" key="3">
    <source>
        <dbReference type="Proteomes" id="UP000199658"/>
    </source>
</evidence>